<accession>I3W2J0</accession>
<geneLocation type="plasmid" evidence="2">
    <name>pPDDCC3357-6</name>
</geneLocation>
<feature type="compositionally biased region" description="Basic and acidic residues" evidence="1">
    <location>
        <begin position="51"/>
        <end position="62"/>
    </location>
</feature>
<evidence type="ECO:0000256" key="1">
    <source>
        <dbReference type="SAM" id="MobiDB-lite"/>
    </source>
</evidence>
<protein>
    <submittedName>
        <fullName evidence="2">Uncharacterized protein</fullName>
    </submittedName>
</protein>
<name>I3W2J0_PSESX</name>
<feature type="compositionally biased region" description="Basic and acidic residues" evidence="1">
    <location>
        <begin position="1"/>
        <end position="10"/>
    </location>
</feature>
<keyword evidence="2" id="KW-0614">Plasmid</keyword>
<proteinExistence type="predicted"/>
<reference evidence="2" key="1">
    <citation type="submission" date="2012-01" db="EMBL/GenBank/DDBJ databases">
        <authorList>
            <person name="Summers A.O."/>
            <person name="Wireman J."/>
        </authorList>
    </citation>
    <scope>NUCLEOTIDE SEQUENCE</scope>
    <source>
        <strain evidence="2">PDDCC3357</strain>
        <plasmid evidence="2">pPDDCC3357-6</plasmid>
    </source>
</reference>
<dbReference type="AlphaFoldDB" id="I3W2J0"/>
<dbReference type="EMBL" id="JQ418535">
    <property type="protein sequence ID" value="AFK89817.1"/>
    <property type="molecule type" value="Genomic_DNA"/>
</dbReference>
<sequence length="84" mass="9558">MAKDLNDQKTIDGFADLELPPQKSRMGRPPKPEGALSDADRAKRYRNKRRAERDAERARLSAEKPVSAIIDLQSDLRSVLLERQ</sequence>
<feature type="region of interest" description="Disordered" evidence="1">
    <location>
        <begin position="1"/>
        <end position="66"/>
    </location>
</feature>
<dbReference type="RefSeq" id="WP_015062102.1">
    <property type="nucleotide sequence ID" value="NC_019333.1"/>
</dbReference>
<evidence type="ECO:0000313" key="2">
    <source>
        <dbReference type="EMBL" id="AFK89817.1"/>
    </source>
</evidence>
<organism evidence="2">
    <name type="scientific">Pseudomonas syringae</name>
    <dbReference type="NCBI Taxonomy" id="317"/>
    <lineage>
        <taxon>Bacteria</taxon>
        <taxon>Pseudomonadati</taxon>
        <taxon>Pseudomonadota</taxon>
        <taxon>Gammaproteobacteria</taxon>
        <taxon>Pseudomonadales</taxon>
        <taxon>Pseudomonadaceae</taxon>
        <taxon>Pseudomonas</taxon>
    </lineage>
</organism>